<dbReference type="PANTHER" id="PTHR30441:SF4">
    <property type="entry name" value="PROTEIN ASMA"/>
    <property type="match status" value="1"/>
</dbReference>
<dbReference type="Proteomes" id="UP000069241">
    <property type="component" value="Chromosome"/>
</dbReference>
<evidence type="ECO:0000313" key="2">
    <source>
        <dbReference type="Proteomes" id="UP000069241"/>
    </source>
</evidence>
<dbReference type="GO" id="GO:0051213">
    <property type="term" value="F:dioxygenase activity"/>
    <property type="evidence" value="ECO:0007669"/>
    <property type="project" value="UniProtKB-KW"/>
</dbReference>
<accession>A0A0X8JHR3</accession>
<sequence>MFLTARRLRLLLRIFLALLLVLSVLLATAFYLLQRNPEALTRHYLDGISARTGLIFCVEAVDVVLLPVPSIAVSNASVRGKDLHFSVAYATLRPDFLALLRGEFVPRNISLLRPKLGGALPLPLGDMDALAARLRGNGGGLPDLPDGCRMTIVQGEAELIGTDGAHLQLSGLQCRLDTEAPAAVSGRVHLGAVLLRRQGAPLIRLDNFLAEGESDLRTPLTATPKLRLSGSLRWPPFLERFNMALDLQGGATGWTARADLRGELAKDRESLPFSVAGTAAMRGSEPIVNLERLRLELGPDSGELSGTLRLPGALQNKEQGFSLDGRLLLHRASLTQWLGFARNLAPGLQLALDNLTDGSLDFHLDGLGLTVPRIAVRCAGARFTGSGGVASWVKPEVALDLRAERLNLGLAIPESVGKPPLGPRFFHDSLTPLPGEPLKPGETGVDYDIRLAAAKVDYGPLLIEDAKVVISPGKMDKNGLEDTLLTAEGRLYGGSVRGECILGGGPELPYAIKMRFRDVNGAPLGKAMPVLPIKSGRLRADVDIMSQGRELDVFLGKLRGTVSARGEQGALRLPGASGSLAFTGMDVELKARSAAWEKGRLGLDGQWSGALDSVDLNGRADLNGRLWFSGDGGGNGNLDFQNLPGSLALRLSPALSALPEGLQADLSGEFSCQGARNQLAVGKAHANALGVELRGQAQVNSGKGGLAWQGSVSAFSRDLGRTLRQAFSTAAKLPPDLNTLSLETDFKGTSETLSLSNIRARVDQSTVSGSLSASMRKSQPVLDFNLSVDKLDLNRYLDDKRDASAKKAAPRAAGGKWDFRFLRAFNAKGELRVKELSGWRFKVQDLKLPLSLENGRLSCGPNTGRFYGAPLQSQAAIDFTKGLRFESSLSVTDFDLTAASRDRGGSAALGGRGSISSEVRGALTGPGQLPAALNGLWRFSVRDGSYQKRGTDGRLKGKPTRFDLASASGDIASGVVHSGDFSLQGPGLKVHGGGWIDLNKETLDCNFTVNMKNLPDFPLRLYGSLHDSKTSIGAGKLILNTIGGITSGFVDVLGGIVEGTWKLFR</sequence>
<dbReference type="PANTHER" id="PTHR30441">
    <property type="entry name" value="DUF748 DOMAIN-CONTAINING PROTEIN"/>
    <property type="match status" value="1"/>
</dbReference>
<dbReference type="InterPro" id="IPR052894">
    <property type="entry name" value="AsmA-related"/>
</dbReference>
<organism evidence="1 2">
    <name type="scientific">Desulfovibrio fairfieldensis</name>
    <dbReference type="NCBI Taxonomy" id="44742"/>
    <lineage>
        <taxon>Bacteria</taxon>
        <taxon>Pseudomonadati</taxon>
        <taxon>Thermodesulfobacteriota</taxon>
        <taxon>Desulfovibrionia</taxon>
        <taxon>Desulfovibrionales</taxon>
        <taxon>Desulfovibrionaceae</taxon>
        <taxon>Desulfovibrio</taxon>
    </lineage>
</organism>
<gene>
    <name evidence="1" type="ORF">AXF13_01385</name>
</gene>
<keyword evidence="1" id="KW-0560">Oxidoreductase</keyword>
<proteinExistence type="predicted"/>
<dbReference type="EMBL" id="CP014229">
    <property type="protein sequence ID" value="AMD88877.1"/>
    <property type="molecule type" value="Genomic_DNA"/>
</dbReference>
<dbReference type="KEGG" id="dfi:AXF13_01385"/>
<dbReference type="STRING" id="44742.AXF13_01385"/>
<keyword evidence="2" id="KW-1185">Reference proteome</keyword>
<reference evidence="2" key="1">
    <citation type="submission" date="2016-02" db="EMBL/GenBank/DDBJ databases">
        <authorList>
            <person name="Holder M.E."/>
            <person name="Ajami N.J."/>
            <person name="Petrosino J.F."/>
        </authorList>
    </citation>
    <scope>NUCLEOTIDE SEQUENCE [LARGE SCALE GENOMIC DNA]</scope>
    <source>
        <strain evidence="2">CCUG 45958</strain>
    </source>
</reference>
<name>A0A0X8JHR3_9BACT</name>
<evidence type="ECO:0000313" key="1">
    <source>
        <dbReference type="EMBL" id="AMD88877.1"/>
    </source>
</evidence>
<keyword evidence="1" id="KW-0223">Dioxygenase</keyword>
<dbReference type="GO" id="GO:0005886">
    <property type="term" value="C:plasma membrane"/>
    <property type="evidence" value="ECO:0007669"/>
    <property type="project" value="TreeGrafter"/>
</dbReference>
<protein>
    <submittedName>
        <fullName evidence="1">Aromatic ring-opening dioxygenase LigA</fullName>
    </submittedName>
</protein>
<dbReference type="AlphaFoldDB" id="A0A0X8JHR3"/>
<dbReference type="GO" id="GO:0090313">
    <property type="term" value="P:regulation of protein targeting to membrane"/>
    <property type="evidence" value="ECO:0007669"/>
    <property type="project" value="TreeGrafter"/>
</dbReference>
<dbReference type="RefSeq" id="WP_062251366.1">
    <property type="nucleotide sequence ID" value="NZ_CP014229.1"/>
</dbReference>